<dbReference type="InterPro" id="IPR006176">
    <property type="entry name" value="3-OHacyl-CoA_DH_NAD-bd"/>
</dbReference>
<dbReference type="GO" id="GO:0016509">
    <property type="term" value="F:long-chain (3S)-3-hydroxyacyl-CoA dehydrogenase (NAD+) activity"/>
    <property type="evidence" value="ECO:0007669"/>
    <property type="project" value="TreeGrafter"/>
</dbReference>
<dbReference type="Gene3D" id="3.90.226.10">
    <property type="entry name" value="2-enoyl-CoA Hydratase, Chain A, domain 1"/>
    <property type="match status" value="1"/>
</dbReference>
<dbReference type="UniPathway" id="UPA00659"/>
<dbReference type="SUPFAM" id="SSF51735">
    <property type="entry name" value="NAD(P)-binding Rossmann-fold domains"/>
    <property type="match status" value="1"/>
</dbReference>
<accession>A0A6J7M2E7</accession>
<evidence type="ECO:0000256" key="1">
    <source>
        <dbReference type="ARBA" id="ARBA00005005"/>
    </source>
</evidence>
<dbReference type="PANTHER" id="PTHR43612:SF3">
    <property type="entry name" value="TRIFUNCTIONAL ENZYME SUBUNIT ALPHA, MITOCHONDRIAL"/>
    <property type="match status" value="1"/>
</dbReference>
<keyword evidence="5" id="KW-0520">NAD</keyword>
<gene>
    <name evidence="11" type="ORF">UFOPK2655_00212</name>
    <name evidence="12" type="ORF">UFOPK3077_00551</name>
    <name evidence="13" type="ORF">UFOPK3667_00766</name>
    <name evidence="14" type="ORF">UFOPK3903_00501</name>
    <name evidence="15" type="ORF">UFOPK4444_00483</name>
</gene>
<feature type="domain" description="3-hydroxyacyl-CoA dehydrogenase C-terminal" evidence="9">
    <location>
        <begin position="516"/>
        <end position="596"/>
    </location>
</feature>
<evidence type="ECO:0000259" key="9">
    <source>
        <dbReference type="Pfam" id="PF00725"/>
    </source>
</evidence>
<dbReference type="InterPro" id="IPR006108">
    <property type="entry name" value="3HC_DH_C"/>
</dbReference>
<dbReference type="InterPro" id="IPR008927">
    <property type="entry name" value="6-PGluconate_DH-like_C_sf"/>
</dbReference>
<evidence type="ECO:0000313" key="14">
    <source>
        <dbReference type="EMBL" id="CAB4971814.1"/>
    </source>
</evidence>
<evidence type="ECO:0000313" key="15">
    <source>
        <dbReference type="EMBL" id="CAB5148038.1"/>
    </source>
</evidence>
<dbReference type="PANTHER" id="PTHR43612">
    <property type="entry name" value="TRIFUNCTIONAL ENZYME SUBUNIT ALPHA"/>
    <property type="match status" value="1"/>
</dbReference>
<keyword evidence="7" id="KW-0456">Lyase</keyword>
<evidence type="ECO:0000256" key="6">
    <source>
        <dbReference type="ARBA" id="ARBA00023098"/>
    </source>
</evidence>
<dbReference type="InterPro" id="IPR029045">
    <property type="entry name" value="ClpP/crotonase-like_dom_sf"/>
</dbReference>
<dbReference type="EMBL" id="CAFAAS010000004">
    <property type="protein sequence ID" value="CAB4801300.1"/>
    <property type="molecule type" value="Genomic_DNA"/>
</dbReference>
<dbReference type="SUPFAM" id="SSF52096">
    <property type="entry name" value="ClpP/crotonase"/>
    <property type="match status" value="1"/>
</dbReference>
<evidence type="ECO:0000313" key="11">
    <source>
        <dbReference type="EMBL" id="CAB4702280.1"/>
    </source>
</evidence>
<dbReference type="GO" id="GO:0006635">
    <property type="term" value="P:fatty acid beta-oxidation"/>
    <property type="evidence" value="ECO:0007669"/>
    <property type="project" value="UniProtKB-UniPathway"/>
</dbReference>
<keyword evidence="3" id="KW-0276">Fatty acid metabolism</keyword>
<evidence type="ECO:0000256" key="7">
    <source>
        <dbReference type="ARBA" id="ARBA00023239"/>
    </source>
</evidence>
<feature type="domain" description="3-hydroxyacyl-CoA dehydrogenase NAD binding" evidence="10">
    <location>
        <begin position="334"/>
        <end position="513"/>
    </location>
</feature>
<dbReference type="Pfam" id="PF02737">
    <property type="entry name" value="3HCDH_N"/>
    <property type="match status" value="1"/>
</dbReference>
<dbReference type="GO" id="GO:0004300">
    <property type="term" value="F:enoyl-CoA hydratase activity"/>
    <property type="evidence" value="ECO:0007669"/>
    <property type="project" value="TreeGrafter"/>
</dbReference>
<dbReference type="Gene3D" id="1.10.1040.50">
    <property type="match status" value="1"/>
</dbReference>
<evidence type="ECO:0000313" key="12">
    <source>
        <dbReference type="EMBL" id="CAB4801300.1"/>
    </source>
</evidence>
<dbReference type="EMBL" id="CAEZYE010000006">
    <property type="protein sequence ID" value="CAB4702280.1"/>
    <property type="molecule type" value="Genomic_DNA"/>
</dbReference>
<dbReference type="EMBL" id="CAFBOD010000004">
    <property type="protein sequence ID" value="CAB4971814.1"/>
    <property type="molecule type" value="Genomic_DNA"/>
</dbReference>
<sequence length="703" mass="74252">MSTEIKLPEGAPEEVVTKALLREVDLAAFGASGVLALITLDNGLDHNRPNTFGPASLQSLDAAISQAIESKPAAIALTGKPFIFAAGADLSALSFIQSRDQSVAIGKLGHDVFRRLDECGIPTFAFINGLALGGGLEVGLHCKYRTLATTAFTALPEVFLGLVPGWGGATILPKLIGPERAVQVIMLNALNNNTMMKAKDALALGVVDALFEPADFIERSIGFAVNILSGVNTIERKDFSADPAWESALATGRAAALKKYGGAEIASPMRALELISAAKSNTRAAGFDAEDQSLADLTMGDPLRASLYAFNLIQKKRKKVEGAPKPALARKVAKVGVVGAGLMASQLALLLLRNLKCPVVMTDIDQARADKGVAWVKGELTRAVEKKRMSAEAAGRLSLLISGSADQSVFSGCDFVIEAIFEELSLKQELFKKLEAIVSPECVLATNTSSLSVEKMSQGLKNPERVVGFHFFNPVAVMPLLEVARTSTTDDVTTATAIAIGKELKKTMIICKDAPGFVVNRLLTRFMGEITDAVDEGTPPAIADSAMSSIGFPMSPFQLLDLVGPGVGLHVSKTLHENLGDRYRISPTMQAMVDQGIRSFYIKSEDGSWAANPAALAAIPKGGSPSTAEQVRTRALNALAIEARMMLDEGVVATAAEIDLCMLMGAGWPMHLGGILPYLDREGISQAVCGSRFHPAGVASLPA</sequence>
<evidence type="ECO:0000256" key="2">
    <source>
        <dbReference type="ARBA" id="ARBA00007005"/>
    </source>
</evidence>
<evidence type="ECO:0000256" key="8">
    <source>
        <dbReference type="ARBA" id="ARBA00023268"/>
    </source>
</evidence>
<protein>
    <submittedName>
        <fullName evidence="14">Unannotated protein</fullName>
    </submittedName>
</protein>
<dbReference type="InterPro" id="IPR036291">
    <property type="entry name" value="NAD(P)-bd_dom_sf"/>
</dbReference>
<name>A0A6J7M2E7_9ZZZZ</name>
<dbReference type="Gene3D" id="3.40.50.720">
    <property type="entry name" value="NAD(P)-binding Rossmann-like Domain"/>
    <property type="match status" value="1"/>
</dbReference>
<dbReference type="FunFam" id="3.40.50.720:FF:000009">
    <property type="entry name" value="Fatty oxidation complex, alpha subunit"/>
    <property type="match status" value="1"/>
</dbReference>
<proteinExistence type="inferred from homology"/>
<comment type="similarity">
    <text evidence="2">In the central section; belongs to the 3-hydroxyacyl-CoA dehydrogenase family.</text>
</comment>
<dbReference type="CDD" id="cd06558">
    <property type="entry name" value="crotonase-like"/>
    <property type="match status" value="1"/>
</dbReference>
<dbReference type="EMBL" id="CAFBMU010000006">
    <property type="protein sequence ID" value="CAB4922220.1"/>
    <property type="molecule type" value="Genomic_DNA"/>
</dbReference>
<dbReference type="InterPro" id="IPR050136">
    <property type="entry name" value="FA_oxidation_alpha_subunit"/>
</dbReference>
<keyword evidence="4" id="KW-0560">Oxidoreductase</keyword>
<reference evidence="14" key="1">
    <citation type="submission" date="2020-05" db="EMBL/GenBank/DDBJ databases">
        <authorList>
            <person name="Chiriac C."/>
            <person name="Salcher M."/>
            <person name="Ghai R."/>
            <person name="Kavagutti S V."/>
        </authorList>
    </citation>
    <scope>NUCLEOTIDE SEQUENCE</scope>
</reference>
<keyword evidence="6" id="KW-0443">Lipid metabolism</keyword>
<dbReference type="Pfam" id="PF00725">
    <property type="entry name" value="3HCDH"/>
    <property type="match status" value="1"/>
</dbReference>
<dbReference type="Pfam" id="PF00378">
    <property type="entry name" value="ECH_1"/>
    <property type="match status" value="1"/>
</dbReference>
<comment type="pathway">
    <text evidence="1">Lipid metabolism; fatty acid beta-oxidation.</text>
</comment>
<evidence type="ECO:0000256" key="3">
    <source>
        <dbReference type="ARBA" id="ARBA00022832"/>
    </source>
</evidence>
<organism evidence="14">
    <name type="scientific">freshwater metagenome</name>
    <dbReference type="NCBI Taxonomy" id="449393"/>
    <lineage>
        <taxon>unclassified sequences</taxon>
        <taxon>metagenomes</taxon>
        <taxon>ecological metagenomes</taxon>
    </lineage>
</organism>
<evidence type="ECO:0000256" key="4">
    <source>
        <dbReference type="ARBA" id="ARBA00023002"/>
    </source>
</evidence>
<dbReference type="AlphaFoldDB" id="A0A6J7M2E7"/>
<keyword evidence="8" id="KW-0511">Multifunctional enzyme</keyword>
<dbReference type="GO" id="GO:0070403">
    <property type="term" value="F:NAD+ binding"/>
    <property type="evidence" value="ECO:0007669"/>
    <property type="project" value="InterPro"/>
</dbReference>
<evidence type="ECO:0000256" key="5">
    <source>
        <dbReference type="ARBA" id="ARBA00023027"/>
    </source>
</evidence>
<evidence type="ECO:0000313" key="13">
    <source>
        <dbReference type="EMBL" id="CAB4922220.1"/>
    </source>
</evidence>
<dbReference type="EMBL" id="CAFBRZ010000019">
    <property type="protein sequence ID" value="CAB5148038.1"/>
    <property type="molecule type" value="Genomic_DNA"/>
</dbReference>
<dbReference type="SUPFAM" id="SSF48179">
    <property type="entry name" value="6-phosphogluconate dehydrogenase C-terminal domain-like"/>
    <property type="match status" value="2"/>
</dbReference>
<dbReference type="InterPro" id="IPR001753">
    <property type="entry name" value="Enoyl-CoA_hydra/iso"/>
</dbReference>
<evidence type="ECO:0000259" key="10">
    <source>
        <dbReference type="Pfam" id="PF02737"/>
    </source>
</evidence>